<dbReference type="Pfam" id="PF13634">
    <property type="entry name" value="Nucleoporin_FG"/>
    <property type="match status" value="2"/>
</dbReference>
<keyword evidence="4" id="KW-0509">mRNA transport</keyword>
<dbReference type="PANTHER" id="PTHR13000:SF0">
    <property type="entry name" value="NUCLEOPORIN P54"/>
    <property type="match status" value="1"/>
</dbReference>
<keyword evidence="9" id="KW-1185">Reference proteome</keyword>
<dbReference type="GO" id="GO:0031965">
    <property type="term" value="C:nuclear membrane"/>
    <property type="evidence" value="ECO:0007669"/>
    <property type="project" value="UniProtKB-SubCell"/>
</dbReference>
<feature type="compositionally biased region" description="Polar residues" evidence="6">
    <location>
        <begin position="169"/>
        <end position="178"/>
    </location>
</feature>
<feature type="compositionally biased region" description="Low complexity" evidence="6">
    <location>
        <begin position="265"/>
        <end position="277"/>
    </location>
</feature>
<reference evidence="8 9" key="1">
    <citation type="submission" date="2023-10" db="EMBL/GenBank/DDBJ databases">
        <title>Draft Genome Sequence of Candida saopaulonensis from a very Premature Infant with Sepsis.</title>
        <authorList>
            <person name="Ning Y."/>
            <person name="Dai R."/>
            <person name="Xiao M."/>
            <person name="Xu Y."/>
            <person name="Yan Q."/>
            <person name="Zhang L."/>
        </authorList>
    </citation>
    <scope>NUCLEOTIDE SEQUENCE [LARGE SCALE GENOMIC DNA]</scope>
    <source>
        <strain evidence="8 9">19XY460</strain>
    </source>
</reference>
<dbReference type="GO" id="GO:0006999">
    <property type="term" value="P:nuclear pore organization"/>
    <property type="evidence" value="ECO:0007669"/>
    <property type="project" value="TreeGrafter"/>
</dbReference>
<dbReference type="RefSeq" id="XP_062878068.1">
    <property type="nucleotide sequence ID" value="XM_063021998.1"/>
</dbReference>
<accession>A0AAX4HBH6</accession>
<dbReference type="InterPro" id="IPR025574">
    <property type="entry name" value="Nucleoporin_FG_rpt"/>
</dbReference>
<sequence>MFGAASGGTGLFGNNNQAKPAFGAPAAQPASFSFGSSASNTTNAFGANSANNTNNAAGASALPFSLGSSTAPKPAGTTGGLFGSSTTNNTFGSNNNTTNTAPAFGNTATGTGTLGNTNTFGATQNNTAGGLFGKPATSAPAFGAPNSSQPTLGGLFGNKPAGQTGGLFGSSNQSTQAPGTGLLGNTSTNTQSTGTGLFGATNTAGNTQTNQTGTGLFGQGAQSNTGGIFGSSAPNPQTQGQQQSGATGGLFGGSSNNPQPSFGWSNNQGNTNGQTSTLSTNLQLNLSAPAQAQKSVSNYTPSINDQIIKLREQWDPNSTKCAFKTYIYNKFSEQEIAQLLQQPRPANESPEDWENAMANRPTALHYPVKVSSFSEVAQRIEVQLDHVAKSRILLNNIYEQLNQLSSKHDLDNTTRILKAKVRHAKLSRRLLRLATVLAVLKLKGYPMLPEEEEMSKQFQALSSRLNDPNGPLGKLNDLYARLSILKSRSEDMSAYMESSIQSINGGLANFAGAEQDVSAEVAAGNEHIMSQLTKLLYKQQVGLSYLNEVVQKDLDKVRGEL</sequence>
<feature type="compositionally biased region" description="Low complexity" evidence="6">
    <location>
        <begin position="179"/>
        <end position="214"/>
    </location>
</feature>
<keyword evidence="3" id="KW-0813">Transport</keyword>
<dbReference type="GO" id="GO:0044613">
    <property type="term" value="C:nuclear pore central transport channel"/>
    <property type="evidence" value="ECO:0007669"/>
    <property type="project" value="TreeGrafter"/>
</dbReference>
<evidence type="ECO:0000256" key="1">
    <source>
        <dbReference type="ARBA" id="ARBA00004567"/>
    </source>
</evidence>
<feature type="region of interest" description="Disordered" evidence="6">
    <location>
        <begin position="70"/>
        <end position="110"/>
    </location>
</feature>
<dbReference type="Pfam" id="PF13874">
    <property type="entry name" value="Nup54"/>
    <property type="match status" value="1"/>
</dbReference>
<proteinExistence type="predicted"/>
<feature type="compositionally biased region" description="Low complexity" evidence="6">
    <location>
        <begin position="83"/>
        <end position="110"/>
    </location>
</feature>
<dbReference type="GO" id="GO:0036228">
    <property type="term" value="P:protein localization to nuclear inner membrane"/>
    <property type="evidence" value="ECO:0007669"/>
    <property type="project" value="TreeGrafter"/>
</dbReference>
<dbReference type="EMBL" id="CP138896">
    <property type="protein sequence ID" value="WPK25686.1"/>
    <property type="molecule type" value="Genomic_DNA"/>
</dbReference>
<evidence type="ECO:0000313" key="8">
    <source>
        <dbReference type="EMBL" id="WPK25686.1"/>
    </source>
</evidence>
<dbReference type="GeneID" id="88174075"/>
<dbReference type="AlphaFoldDB" id="A0AAX4HBH6"/>
<evidence type="ECO:0000256" key="6">
    <source>
        <dbReference type="SAM" id="MobiDB-lite"/>
    </source>
</evidence>
<dbReference type="Proteomes" id="UP001338582">
    <property type="component" value="Chromosome 3"/>
</dbReference>
<evidence type="ECO:0000256" key="4">
    <source>
        <dbReference type="ARBA" id="ARBA00023132"/>
    </source>
</evidence>
<protein>
    <recommendedName>
        <fullName evidence="7">Nucleoporin Nup54 alpha-helical domain-containing protein</fullName>
    </recommendedName>
</protein>
<keyword evidence="4" id="KW-0653">Protein transport</keyword>
<dbReference type="GO" id="GO:0017056">
    <property type="term" value="F:structural constituent of nuclear pore"/>
    <property type="evidence" value="ECO:0007669"/>
    <property type="project" value="TreeGrafter"/>
</dbReference>
<dbReference type="KEGG" id="asau:88174075"/>
<evidence type="ECO:0000259" key="7">
    <source>
        <dbReference type="Pfam" id="PF13874"/>
    </source>
</evidence>
<keyword evidence="5" id="KW-0539">Nucleus</keyword>
<gene>
    <name evidence="8" type="ORF">PUMCH_003011</name>
</gene>
<dbReference type="PANTHER" id="PTHR13000">
    <property type="entry name" value="NUCLEOPORIN P54"/>
    <property type="match status" value="1"/>
</dbReference>
<feature type="domain" description="Nucleoporin Nup54 alpha-helical" evidence="7">
    <location>
        <begin position="344"/>
        <end position="482"/>
    </location>
</feature>
<keyword evidence="4" id="KW-0811">Translocation</keyword>
<name>A0AAX4HBH6_9ASCO</name>
<keyword evidence="4" id="KW-0906">Nuclear pore complex</keyword>
<feature type="region of interest" description="Disordered" evidence="6">
    <location>
        <begin position="139"/>
        <end position="277"/>
    </location>
</feature>
<dbReference type="InterPro" id="IPR024864">
    <property type="entry name" value="Nup54/Nup57/Nup44"/>
</dbReference>
<evidence type="ECO:0000256" key="3">
    <source>
        <dbReference type="ARBA" id="ARBA00022448"/>
    </source>
</evidence>
<organism evidence="8 9">
    <name type="scientific">Australozyma saopauloensis</name>
    <dbReference type="NCBI Taxonomy" id="291208"/>
    <lineage>
        <taxon>Eukaryota</taxon>
        <taxon>Fungi</taxon>
        <taxon>Dikarya</taxon>
        <taxon>Ascomycota</taxon>
        <taxon>Saccharomycotina</taxon>
        <taxon>Pichiomycetes</taxon>
        <taxon>Metschnikowiaceae</taxon>
        <taxon>Australozyma</taxon>
    </lineage>
</organism>
<evidence type="ECO:0000256" key="5">
    <source>
        <dbReference type="ARBA" id="ARBA00023242"/>
    </source>
</evidence>
<evidence type="ECO:0000256" key="2">
    <source>
        <dbReference type="ARBA" id="ARBA00004620"/>
    </source>
</evidence>
<feature type="compositionally biased region" description="Polar residues" evidence="6">
    <location>
        <begin position="253"/>
        <end position="264"/>
    </location>
</feature>
<feature type="compositionally biased region" description="Low complexity" evidence="6">
    <location>
        <begin position="232"/>
        <end position="245"/>
    </location>
</feature>
<comment type="subcellular location">
    <subcellularLocation>
        <location evidence="2">Nucleus membrane</location>
        <topology evidence="2">Peripheral membrane protein</topology>
        <orientation evidence="2">Nucleoplasmic side</orientation>
    </subcellularLocation>
    <subcellularLocation>
        <location evidence="1">Nucleus</location>
        <location evidence="1">Nuclear pore complex</location>
    </subcellularLocation>
</comment>
<feature type="region of interest" description="Disordered" evidence="6">
    <location>
        <begin position="115"/>
        <end position="134"/>
    </location>
</feature>
<dbReference type="InterPro" id="IPR025712">
    <property type="entry name" value="Nup54_alpha-helical_dom"/>
</dbReference>
<dbReference type="GO" id="GO:0006607">
    <property type="term" value="P:NLS-bearing protein import into nucleus"/>
    <property type="evidence" value="ECO:0007669"/>
    <property type="project" value="TreeGrafter"/>
</dbReference>
<evidence type="ECO:0000313" key="9">
    <source>
        <dbReference type="Proteomes" id="UP001338582"/>
    </source>
</evidence>